<dbReference type="Pfam" id="PF01769">
    <property type="entry name" value="MgtE"/>
    <property type="match status" value="1"/>
</dbReference>
<keyword evidence="8" id="KW-0129">CBS domain</keyword>
<evidence type="ECO:0000256" key="9">
    <source>
        <dbReference type="RuleBase" id="RU362011"/>
    </source>
</evidence>
<feature type="transmembrane region" description="Helical" evidence="9">
    <location>
        <begin position="446"/>
        <end position="469"/>
    </location>
</feature>
<dbReference type="Pfam" id="PF03448">
    <property type="entry name" value="MgtE_N"/>
    <property type="match status" value="1"/>
</dbReference>
<comment type="subunit">
    <text evidence="9">Homodimer.</text>
</comment>
<dbReference type="Gene3D" id="1.10.357.20">
    <property type="entry name" value="SLC41 divalent cation transporters, integral membrane domain"/>
    <property type="match status" value="1"/>
</dbReference>
<evidence type="ECO:0000313" key="11">
    <source>
        <dbReference type="EMBL" id="RXF74948.1"/>
    </source>
</evidence>
<name>A0A4Q0MMI5_9HYPH</name>
<dbReference type="OrthoDB" id="9790355at2"/>
<accession>A0A4Q0MMI5</accession>
<evidence type="ECO:0000256" key="6">
    <source>
        <dbReference type="ARBA" id="ARBA00022989"/>
    </source>
</evidence>
<evidence type="ECO:0000259" key="10">
    <source>
        <dbReference type="PROSITE" id="PS51371"/>
    </source>
</evidence>
<organism evidence="11 12">
    <name type="scientific">Hansschlegelia zhihuaiae</name>
    <dbReference type="NCBI Taxonomy" id="405005"/>
    <lineage>
        <taxon>Bacteria</taxon>
        <taxon>Pseudomonadati</taxon>
        <taxon>Pseudomonadota</taxon>
        <taxon>Alphaproteobacteria</taxon>
        <taxon>Hyphomicrobiales</taxon>
        <taxon>Methylopilaceae</taxon>
        <taxon>Hansschlegelia</taxon>
    </lineage>
</organism>
<dbReference type="InterPro" id="IPR000644">
    <property type="entry name" value="CBS_dom"/>
</dbReference>
<dbReference type="EMBL" id="RYFI01000002">
    <property type="protein sequence ID" value="RXF74948.1"/>
    <property type="molecule type" value="Genomic_DNA"/>
</dbReference>
<feature type="transmembrane region" description="Helical" evidence="9">
    <location>
        <begin position="307"/>
        <end position="327"/>
    </location>
</feature>
<feature type="domain" description="CBS" evidence="10">
    <location>
        <begin position="224"/>
        <end position="281"/>
    </location>
</feature>
<dbReference type="GO" id="GO:0046872">
    <property type="term" value="F:metal ion binding"/>
    <property type="evidence" value="ECO:0007669"/>
    <property type="project" value="UniProtKB-KW"/>
</dbReference>
<feature type="transmembrane region" description="Helical" evidence="9">
    <location>
        <begin position="409"/>
        <end position="434"/>
    </location>
</feature>
<dbReference type="RefSeq" id="WP_128775939.1">
    <property type="nucleotide sequence ID" value="NZ_RYFI01000002.1"/>
</dbReference>
<dbReference type="InterPro" id="IPR006667">
    <property type="entry name" value="SLC41_membr_dom"/>
</dbReference>
<comment type="similarity">
    <text evidence="2 9">Belongs to the SLC41A transporter family.</text>
</comment>
<keyword evidence="6 9" id="KW-1133">Transmembrane helix</keyword>
<evidence type="ECO:0000256" key="4">
    <source>
        <dbReference type="ARBA" id="ARBA00022692"/>
    </source>
</evidence>
<gene>
    <name evidence="11" type="primary">mgtE</name>
    <name evidence="11" type="ORF">EK403_02490</name>
</gene>
<dbReference type="PANTHER" id="PTHR43773:SF1">
    <property type="entry name" value="MAGNESIUM TRANSPORTER MGTE"/>
    <property type="match status" value="1"/>
</dbReference>
<dbReference type="GO" id="GO:0015095">
    <property type="term" value="F:magnesium ion transmembrane transporter activity"/>
    <property type="evidence" value="ECO:0007669"/>
    <property type="project" value="UniProtKB-UniRule"/>
</dbReference>
<evidence type="ECO:0000313" key="12">
    <source>
        <dbReference type="Proteomes" id="UP000289708"/>
    </source>
</evidence>
<evidence type="ECO:0000256" key="8">
    <source>
        <dbReference type="PROSITE-ProRule" id="PRU00703"/>
    </source>
</evidence>
<evidence type="ECO:0000256" key="5">
    <source>
        <dbReference type="ARBA" id="ARBA00022842"/>
    </source>
</evidence>
<dbReference type="InterPro" id="IPR006669">
    <property type="entry name" value="MgtE_transporter"/>
</dbReference>
<keyword evidence="7 9" id="KW-0472">Membrane</keyword>
<reference evidence="11 12" key="1">
    <citation type="submission" date="2018-12" db="EMBL/GenBank/DDBJ databases">
        <title>bacterium Hansschlegelia zhihuaiae S113.</title>
        <authorList>
            <person name="He J."/>
        </authorList>
    </citation>
    <scope>NUCLEOTIDE SEQUENCE [LARGE SCALE GENOMIC DNA]</scope>
    <source>
        <strain evidence="11 12">S 113</strain>
    </source>
</reference>
<feature type="transmembrane region" description="Helical" evidence="9">
    <location>
        <begin position="381"/>
        <end position="403"/>
    </location>
</feature>
<dbReference type="Gene3D" id="1.25.60.10">
    <property type="entry name" value="MgtE N-terminal domain-like"/>
    <property type="match status" value="1"/>
</dbReference>
<dbReference type="SUPFAM" id="SSF161093">
    <property type="entry name" value="MgtE membrane domain-like"/>
    <property type="match status" value="1"/>
</dbReference>
<dbReference type="NCBIfam" id="TIGR00400">
    <property type="entry name" value="mgtE"/>
    <property type="match status" value="1"/>
</dbReference>
<comment type="function">
    <text evidence="9">Acts as a magnesium transporter.</text>
</comment>
<dbReference type="Proteomes" id="UP000289708">
    <property type="component" value="Unassembled WGS sequence"/>
</dbReference>
<dbReference type="SUPFAM" id="SSF158791">
    <property type="entry name" value="MgtE N-terminal domain-like"/>
    <property type="match status" value="1"/>
</dbReference>
<keyword evidence="3 9" id="KW-0813">Transport</keyword>
<keyword evidence="12" id="KW-1185">Reference proteome</keyword>
<sequence length="473" mass="51598">MTADAETRDASPEVEADAEIRDDEGRLVTAFVEAVEAAISANDSQRVREIAGDLHESDVGDLIETLEAEDRPKLVELLGKDFDFAALTEVDETVRVQLLEELPPETVAEGVRELESDDAVYILEDLDEAERAKILEQIPAPERIALTRSLDYPEDSAGRRMQTEFVAAPEFWTVGHTIDYVADAEELPDTFYEIFVVDPTYKLVGSVPLDRLLRARRSKHLSEILEDDPRTIAATEDQEDAARMFERYNLVSLAVVDEAERLVGVLTVDDIVDVIEEEADEDLRALGGVTGDEEISDPVFYTARSRIPWLLVNLLTAILSASVIGLFEATIEQMVALAVLMPIVASMGGNAGTQAMTVAVRALATQDIGGRNARRLIRRETLVGLANGVVLALVIACAAGFWFQNAQLGVIIGCAMVTNLVFAGLFGILIPLTLERLKADPAVASGVFLTTVTDTVGFFSFLGLATWWFGIGK</sequence>
<dbReference type="SMART" id="SM00924">
    <property type="entry name" value="MgtE_N"/>
    <property type="match status" value="1"/>
</dbReference>
<dbReference type="CDD" id="cd04606">
    <property type="entry name" value="CBS_pair_Mg_transporter"/>
    <property type="match status" value="1"/>
</dbReference>
<evidence type="ECO:0000256" key="2">
    <source>
        <dbReference type="ARBA" id="ARBA00009749"/>
    </source>
</evidence>
<evidence type="ECO:0000256" key="1">
    <source>
        <dbReference type="ARBA" id="ARBA00004141"/>
    </source>
</evidence>
<dbReference type="SMART" id="SM00116">
    <property type="entry name" value="CBS"/>
    <property type="match status" value="1"/>
</dbReference>
<dbReference type="InterPro" id="IPR036739">
    <property type="entry name" value="SLC41_membr_dom_sf"/>
</dbReference>
<keyword evidence="9" id="KW-0479">Metal-binding</keyword>
<dbReference type="SUPFAM" id="SSF54631">
    <property type="entry name" value="CBS-domain pair"/>
    <property type="match status" value="1"/>
</dbReference>
<keyword evidence="9" id="KW-1003">Cell membrane</keyword>
<evidence type="ECO:0000256" key="3">
    <source>
        <dbReference type="ARBA" id="ARBA00022448"/>
    </source>
</evidence>
<dbReference type="InterPro" id="IPR038076">
    <property type="entry name" value="MgtE_N_sf"/>
</dbReference>
<dbReference type="AlphaFoldDB" id="A0A4Q0MMI5"/>
<dbReference type="InterPro" id="IPR046342">
    <property type="entry name" value="CBS_dom_sf"/>
</dbReference>
<dbReference type="Pfam" id="PF00571">
    <property type="entry name" value="CBS"/>
    <property type="match status" value="1"/>
</dbReference>
<protein>
    <recommendedName>
        <fullName evidence="9">Magnesium transporter MgtE</fullName>
    </recommendedName>
</protein>
<dbReference type="GO" id="GO:0005886">
    <property type="term" value="C:plasma membrane"/>
    <property type="evidence" value="ECO:0007669"/>
    <property type="project" value="UniProtKB-SubCell"/>
</dbReference>
<feature type="transmembrane region" description="Helical" evidence="9">
    <location>
        <begin position="333"/>
        <end position="360"/>
    </location>
</feature>
<dbReference type="PROSITE" id="PS51371">
    <property type="entry name" value="CBS"/>
    <property type="match status" value="1"/>
</dbReference>
<dbReference type="PANTHER" id="PTHR43773">
    <property type="entry name" value="MAGNESIUM TRANSPORTER MGTE"/>
    <property type="match status" value="1"/>
</dbReference>
<evidence type="ECO:0000256" key="7">
    <source>
        <dbReference type="ARBA" id="ARBA00023136"/>
    </source>
</evidence>
<comment type="subcellular location">
    <subcellularLocation>
        <location evidence="9">Cell membrane</location>
        <topology evidence="9">Multi-pass membrane protein</topology>
    </subcellularLocation>
    <subcellularLocation>
        <location evidence="1">Membrane</location>
        <topology evidence="1">Multi-pass membrane protein</topology>
    </subcellularLocation>
</comment>
<keyword evidence="5 9" id="KW-0460">Magnesium</keyword>
<keyword evidence="4 9" id="KW-0812">Transmembrane</keyword>
<proteinExistence type="inferred from homology"/>
<dbReference type="InterPro" id="IPR006668">
    <property type="entry name" value="Mg_transptr_MgtE_intracell_dom"/>
</dbReference>
<comment type="caution">
    <text evidence="11">The sequence shown here is derived from an EMBL/GenBank/DDBJ whole genome shotgun (WGS) entry which is preliminary data.</text>
</comment>
<dbReference type="Gene3D" id="3.10.580.10">
    <property type="entry name" value="CBS-domain"/>
    <property type="match status" value="1"/>
</dbReference>